<reference evidence="2 3" key="1">
    <citation type="submission" date="2019-02" db="EMBL/GenBank/DDBJ databases">
        <title>Genome analysis provides insights into bioremediation potentialities and Haloocin production by Natrinema altunense strain 4.1R isolated from Chott Douz in Tunisian desert.</title>
        <authorList>
            <person name="Najjari A."/>
            <person name="Youssef N."/>
            <person name="Ben Dhia O."/>
            <person name="Ferjani R."/>
            <person name="El Hidri D."/>
            <person name="Ouzari H.I."/>
            <person name="Cherif A."/>
        </authorList>
    </citation>
    <scope>NUCLEOTIDE SEQUENCE [LARGE SCALE GENOMIC DNA]</scope>
    <source>
        <strain evidence="2 3">4.1R</strain>
    </source>
</reference>
<feature type="transmembrane region" description="Helical" evidence="1">
    <location>
        <begin position="39"/>
        <end position="63"/>
    </location>
</feature>
<protein>
    <submittedName>
        <fullName evidence="2">Uncharacterized protein</fullName>
    </submittedName>
</protein>
<keyword evidence="1" id="KW-1133">Transmembrane helix</keyword>
<dbReference type="Proteomes" id="UP000292704">
    <property type="component" value="Unassembled WGS sequence"/>
</dbReference>
<feature type="transmembrane region" description="Helical" evidence="1">
    <location>
        <begin position="12"/>
        <end position="33"/>
    </location>
</feature>
<name>A0A482Y1T2_9EURY</name>
<keyword evidence="1" id="KW-0812">Transmembrane</keyword>
<gene>
    <name evidence="2" type="ORF">ELS17_02300</name>
</gene>
<evidence type="ECO:0000313" key="3">
    <source>
        <dbReference type="Proteomes" id="UP000292704"/>
    </source>
</evidence>
<keyword evidence="1" id="KW-0472">Membrane</keyword>
<proteinExistence type="predicted"/>
<evidence type="ECO:0000313" key="2">
    <source>
        <dbReference type="EMBL" id="RZH68323.1"/>
    </source>
</evidence>
<organism evidence="2 3">
    <name type="scientific">Natrinema altunense</name>
    <dbReference type="NCBI Taxonomy" id="222984"/>
    <lineage>
        <taxon>Archaea</taxon>
        <taxon>Methanobacteriati</taxon>
        <taxon>Methanobacteriota</taxon>
        <taxon>Stenosarchaea group</taxon>
        <taxon>Halobacteria</taxon>
        <taxon>Halobacteriales</taxon>
        <taxon>Natrialbaceae</taxon>
        <taxon>Natrinema</taxon>
    </lineage>
</organism>
<sequence length="71" mass="7514">MDDSRTRAGDSSRLLLAILLVLVPLGLVVVRYLEFPGDRVTVGAVVGGGLLVIGALALPALLLSEWQSDRE</sequence>
<dbReference type="RefSeq" id="WP_130169370.1">
    <property type="nucleotide sequence ID" value="NZ_SHMR01000001.1"/>
</dbReference>
<accession>A0A482Y1T2</accession>
<evidence type="ECO:0000256" key="1">
    <source>
        <dbReference type="SAM" id="Phobius"/>
    </source>
</evidence>
<dbReference type="EMBL" id="SHMR01000001">
    <property type="protein sequence ID" value="RZH68323.1"/>
    <property type="molecule type" value="Genomic_DNA"/>
</dbReference>
<dbReference type="AlphaFoldDB" id="A0A482Y1T2"/>
<comment type="caution">
    <text evidence="2">The sequence shown here is derived from an EMBL/GenBank/DDBJ whole genome shotgun (WGS) entry which is preliminary data.</text>
</comment>
<dbReference type="STRING" id="222984.GCA_000731985_00757"/>